<dbReference type="InterPro" id="IPR013211">
    <property type="entry name" value="LVIVD"/>
</dbReference>
<name>A0A4R3PVN5_RHISU</name>
<dbReference type="EMBL" id="SMBH01000015">
    <property type="protein sequence ID" value="TCU12623.1"/>
    <property type="molecule type" value="Genomic_DNA"/>
</dbReference>
<evidence type="ECO:0000256" key="1">
    <source>
        <dbReference type="SAM" id="SignalP"/>
    </source>
</evidence>
<comment type="caution">
    <text evidence="2">The sequence shown here is derived from an EMBL/GenBank/DDBJ whole genome shotgun (WGS) entry which is preliminary data.</text>
</comment>
<dbReference type="PROSITE" id="PS51257">
    <property type="entry name" value="PROKAR_LIPOPROTEIN"/>
    <property type="match status" value="1"/>
</dbReference>
<feature type="chain" id="PRO_5020219334" description="LVIVD repeat-containing protein" evidence="1">
    <location>
        <begin position="30"/>
        <end position="485"/>
    </location>
</feature>
<accession>A0A4R3PVN5</accession>
<dbReference type="Pfam" id="PF08309">
    <property type="entry name" value="LVIVD"/>
    <property type="match status" value="3"/>
</dbReference>
<dbReference type="AlphaFoldDB" id="A0A4R3PVN5"/>
<dbReference type="InterPro" id="IPR006311">
    <property type="entry name" value="TAT_signal"/>
</dbReference>
<evidence type="ECO:0000313" key="2">
    <source>
        <dbReference type="EMBL" id="TCU12623.1"/>
    </source>
</evidence>
<reference evidence="2 3" key="1">
    <citation type="submission" date="2019-03" db="EMBL/GenBank/DDBJ databases">
        <title>Genomic Encyclopedia of Type Strains, Phase IV (KMG-V): Genome sequencing to study the core and pangenomes of soil and plant-associated prokaryotes.</title>
        <authorList>
            <person name="Whitman W."/>
        </authorList>
    </citation>
    <scope>NUCLEOTIDE SEQUENCE [LARGE SCALE GENOMIC DNA]</scope>
    <source>
        <strain evidence="2 3">Hc14</strain>
    </source>
</reference>
<feature type="signal peptide" evidence="1">
    <location>
        <begin position="1"/>
        <end position="29"/>
    </location>
</feature>
<keyword evidence="1" id="KW-0732">Signal</keyword>
<dbReference type="Proteomes" id="UP000294576">
    <property type="component" value="Unassembled WGS sequence"/>
</dbReference>
<gene>
    <name evidence="2" type="ORF">EV132_11559</name>
</gene>
<sequence>MKDSEISRRQMLKAPLIATIAAASQSSLACEALAQPIPAASPAPVGAFAHNVEAVGYTDLEHRPAFKMAIRHVGGRWYLYTGHFWHSGWSIVDVTDPAKPEVVKFMPYPNTNTWTLQMDLSGDTMVTALERPFANFGGDPAAPFDEGVLIWDIADPINPKQLGHYQTGGSGTHRNLYPGGRYVHLAAGMPGYKGNIYVILDISDRANPREAGRWWVPGQHEAGGEAIGSTDSVAESGEATDRYRLQLRAQCMCGAFCASAGEDVSLHGPPYVVGDHAYLPYGAAGIVVLDIRNVSQPRRIGGLSFSPPFHSRFGVHGVLPIQERGIAFANSENVTYGRGPMHHASIIDISDPNEPFLLSLLPEPIPPEGASYTDFTTRGGWRGPHNINHHQHHPDVQKQGDLFYIAHFNAGLRVYDVSNTRLPREVGYFIPPEPNRRYGPMPEDKLVVQTEDVVVDRRGFIYISDKNQGLWILRYTGPQPGTDRT</sequence>
<dbReference type="PROSITE" id="PS51318">
    <property type="entry name" value="TAT"/>
    <property type="match status" value="1"/>
</dbReference>
<protein>
    <recommendedName>
        <fullName evidence="4">LVIVD repeat-containing protein</fullName>
    </recommendedName>
</protein>
<proteinExistence type="predicted"/>
<evidence type="ECO:0000313" key="3">
    <source>
        <dbReference type="Proteomes" id="UP000294576"/>
    </source>
</evidence>
<dbReference type="RefSeq" id="WP_165928279.1">
    <property type="nucleotide sequence ID" value="NZ_SMBH01000015.1"/>
</dbReference>
<evidence type="ECO:0008006" key="4">
    <source>
        <dbReference type="Google" id="ProtNLM"/>
    </source>
</evidence>
<organism evidence="2 3">
    <name type="scientific">Rhizobium sullae</name>
    <name type="common">Rhizobium hedysari</name>
    <dbReference type="NCBI Taxonomy" id="50338"/>
    <lineage>
        <taxon>Bacteria</taxon>
        <taxon>Pseudomonadati</taxon>
        <taxon>Pseudomonadota</taxon>
        <taxon>Alphaproteobacteria</taxon>
        <taxon>Hyphomicrobiales</taxon>
        <taxon>Rhizobiaceae</taxon>
        <taxon>Rhizobium/Agrobacterium group</taxon>
        <taxon>Rhizobium</taxon>
    </lineage>
</organism>